<dbReference type="PANTHER" id="PTHR43099">
    <property type="entry name" value="UPF0053 PROTEIN YRKA"/>
    <property type="match status" value="1"/>
</dbReference>
<dbReference type="InterPro" id="IPR051676">
    <property type="entry name" value="UPF0053_domain"/>
</dbReference>
<feature type="transmembrane region" description="Helical" evidence="11">
    <location>
        <begin position="135"/>
        <end position="157"/>
    </location>
</feature>
<keyword evidence="5" id="KW-0677">Repeat</keyword>
<keyword evidence="4 10" id="KW-0812">Transmembrane</keyword>
<feature type="domain" description="CBS" evidence="12">
    <location>
        <begin position="220"/>
        <end position="280"/>
    </location>
</feature>
<dbReference type="InterPro" id="IPR046342">
    <property type="entry name" value="CBS_dom_sf"/>
</dbReference>
<dbReference type="GO" id="GO:0050660">
    <property type="term" value="F:flavin adenine dinucleotide binding"/>
    <property type="evidence" value="ECO:0007669"/>
    <property type="project" value="InterPro"/>
</dbReference>
<evidence type="ECO:0000259" key="13">
    <source>
        <dbReference type="PROSITE" id="PS51846"/>
    </source>
</evidence>
<dbReference type="InterPro" id="IPR044751">
    <property type="entry name" value="Ion_transp-like_CBS"/>
</dbReference>
<evidence type="ECO:0000256" key="10">
    <source>
        <dbReference type="PROSITE-ProRule" id="PRU01193"/>
    </source>
</evidence>
<reference evidence="14 15" key="1">
    <citation type="submission" date="2016-10" db="EMBL/GenBank/DDBJ databases">
        <authorList>
            <person name="de Groot N.N."/>
        </authorList>
    </citation>
    <scope>NUCLEOTIDE SEQUENCE [LARGE SCALE GENOMIC DNA]</scope>
    <source>
        <strain evidence="14 15">DSM 12271</strain>
    </source>
</reference>
<dbReference type="InterPro" id="IPR036318">
    <property type="entry name" value="FAD-bd_PCMH-like_sf"/>
</dbReference>
<evidence type="ECO:0000256" key="9">
    <source>
        <dbReference type="PROSITE-ProRule" id="PRU00703"/>
    </source>
</evidence>
<keyword evidence="15" id="KW-1185">Reference proteome</keyword>
<dbReference type="InterPro" id="IPR002550">
    <property type="entry name" value="CNNM"/>
</dbReference>
<evidence type="ECO:0000256" key="5">
    <source>
        <dbReference type="ARBA" id="ARBA00022737"/>
    </source>
</evidence>
<sequence>MDGSPSGSFILIFVLVLINAFFSSAEMAIISLNKTRINILAEKGNSKALLLQKLIEEPSGFLATIQVGITFTGFFASASAATSISGSFGDVLLKLNVPYSDKVSFIAVTVFISYITLVLGELLPKRIALQNAEKVAMFSVKPLILVSKFTKPFVWFLSFSTNLLMKLIGVETKGIEEKVSREEIRNLIERGEEQGAINETERDMIDGIIKFDDKLAKEIMTPRTETFLLELNDSISDNINKILEENFSRIPIYKEDIDNVVGIIYMKDIFSNIVSHGIESVTIEQLLRKPYFAPETKKIATLFKELQLSQNYLSILIDEYGGFSGIVTMEDLIEEVMGNISDEYDKEEPELQKVDDSTYIVSGLLTIDDVNDALDLNLQSKFTDTMGGLFMELLGRVPKANEHHELDLDDVTLKLLALDEKRIANIQITLKP</sequence>
<dbReference type="SUPFAM" id="SSF54631">
    <property type="entry name" value="CBS-domain pair"/>
    <property type="match status" value="1"/>
</dbReference>
<keyword evidence="6 10" id="KW-1133">Transmembrane helix</keyword>
<dbReference type="Pfam" id="PF03471">
    <property type="entry name" value="CorC_HlyC"/>
    <property type="match status" value="1"/>
</dbReference>
<gene>
    <name evidence="14" type="ORF">SAMN04488528_105019</name>
</gene>
<dbReference type="FunFam" id="3.10.580.10:FF:000002">
    <property type="entry name" value="Magnesium/cobalt efflux protein CorC"/>
    <property type="match status" value="1"/>
</dbReference>
<evidence type="ECO:0000256" key="6">
    <source>
        <dbReference type="ARBA" id="ARBA00022989"/>
    </source>
</evidence>
<name>A0A1I1B1J5_9CLOT</name>
<dbReference type="Pfam" id="PF01595">
    <property type="entry name" value="CNNM"/>
    <property type="match status" value="1"/>
</dbReference>
<evidence type="ECO:0000313" key="15">
    <source>
        <dbReference type="Proteomes" id="UP000198619"/>
    </source>
</evidence>
<evidence type="ECO:0000256" key="7">
    <source>
        <dbReference type="ARBA" id="ARBA00023122"/>
    </source>
</evidence>
<dbReference type="AlphaFoldDB" id="A0A1I1B1J5"/>
<comment type="similarity">
    <text evidence="2">Belongs to the UPF0053 family.</text>
</comment>
<dbReference type="Gene3D" id="3.10.580.10">
    <property type="entry name" value="CBS-domain"/>
    <property type="match status" value="1"/>
</dbReference>
<keyword evidence="7 9" id="KW-0129">CBS domain</keyword>
<dbReference type="GO" id="GO:0005886">
    <property type="term" value="C:plasma membrane"/>
    <property type="evidence" value="ECO:0007669"/>
    <property type="project" value="UniProtKB-SubCell"/>
</dbReference>
<dbReference type="Gene3D" id="3.30.465.10">
    <property type="match status" value="1"/>
</dbReference>
<dbReference type="SUPFAM" id="SSF56176">
    <property type="entry name" value="FAD-binding/transporter-associated domain-like"/>
    <property type="match status" value="1"/>
</dbReference>
<dbReference type="InterPro" id="IPR000644">
    <property type="entry name" value="CBS_dom"/>
</dbReference>
<organism evidence="14 15">
    <name type="scientific">Clostridium frigidicarnis</name>
    <dbReference type="NCBI Taxonomy" id="84698"/>
    <lineage>
        <taxon>Bacteria</taxon>
        <taxon>Bacillati</taxon>
        <taxon>Bacillota</taxon>
        <taxon>Clostridia</taxon>
        <taxon>Eubacteriales</taxon>
        <taxon>Clostridiaceae</taxon>
        <taxon>Clostridium</taxon>
    </lineage>
</organism>
<dbReference type="OrthoDB" id="9798188at2"/>
<dbReference type="PROSITE" id="PS51371">
    <property type="entry name" value="CBS"/>
    <property type="match status" value="1"/>
</dbReference>
<feature type="transmembrane region" description="Helical" evidence="11">
    <location>
        <begin position="104"/>
        <end position="123"/>
    </location>
</feature>
<dbReference type="InterPro" id="IPR005170">
    <property type="entry name" value="Transptr-assoc_dom"/>
</dbReference>
<dbReference type="STRING" id="84698.SAMN04488528_105019"/>
<dbReference type="RefSeq" id="WP_090043018.1">
    <property type="nucleotide sequence ID" value="NZ_FOKI01000050.1"/>
</dbReference>
<evidence type="ECO:0000313" key="14">
    <source>
        <dbReference type="EMBL" id="SFB42403.1"/>
    </source>
</evidence>
<dbReference type="SMART" id="SM01091">
    <property type="entry name" value="CorC_HlyC"/>
    <property type="match status" value="1"/>
</dbReference>
<dbReference type="InterPro" id="IPR016169">
    <property type="entry name" value="FAD-bd_PCMH_sub2"/>
</dbReference>
<evidence type="ECO:0000256" key="4">
    <source>
        <dbReference type="ARBA" id="ARBA00022692"/>
    </source>
</evidence>
<dbReference type="PROSITE" id="PS51846">
    <property type="entry name" value="CNNM"/>
    <property type="match status" value="1"/>
</dbReference>
<evidence type="ECO:0000256" key="3">
    <source>
        <dbReference type="ARBA" id="ARBA00022475"/>
    </source>
</evidence>
<evidence type="ECO:0000256" key="1">
    <source>
        <dbReference type="ARBA" id="ARBA00004651"/>
    </source>
</evidence>
<feature type="transmembrane region" description="Helical" evidence="11">
    <location>
        <begin position="61"/>
        <end position="84"/>
    </location>
</feature>
<dbReference type="CDD" id="cd04590">
    <property type="entry name" value="CBS_pair_CorC_HlyC_assoc"/>
    <property type="match status" value="1"/>
</dbReference>
<protein>
    <submittedName>
        <fullName evidence="14">Putative hemolysin</fullName>
    </submittedName>
</protein>
<evidence type="ECO:0000256" key="8">
    <source>
        <dbReference type="ARBA" id="ARBA00023136"/>
    </source>
</evidence>
<feature type="transmembrane region" description="Helical" evidence="11">
    <location>
        <begin position="6"/>
        <end position="30"/>
    </location>
</feature>
<comment type="subcellular location">
    <subcellularLocation>
        <location evidence="1">Cell membrane</location>
        <topology evidence="1">Multi-pass membrane protein</topology>
    </subcellularLocation>
</comment>
<dbReference type="Proteomes" id="UP000198619">
    <property type="component" value="Unassembled WGS sequence"/>
</dbReference>
<evidence type="ECO:0000256" key="11">
    <source>
        <dbReference type="SAM" id="Phobius"/>
    </source>
</evidence>
<dbReference type="Pfam" id="PF00571">
    <property type="entry name" value="CBS"/>
    <property type="match status" value="2"/>
</dbReference>
<dbReference type="EMBL" id="FOKI01000050">
    <property type="protein sequence ID" value="SFB42403.1"/>
    <property type="molecule type" value="Genomic_DNA"/>
</dbReference>
<evidence type="ECO:0000256" key="2">
    <source>
        <dbReference type="ARBA" id="ARBA00006337"/>
    </source>
</evidence>
<keyword evidence="3" id="KW-1003">Cell membrane</keyword>
<proteinExistence type="inferred from homology"/>
<dbReference type="PANTHER" id="PTHR43099:SF2">
    <property type="entry name" value="UPF0053 PROTEIN YRKA"/>
    <property type="match status" value="1"/>
</dbReference>
<evidence type="ECO:0000259" key="12">
    <source>
        <dbReference type="PROSITE" id="PS51371"/>
    </source>
</evidence>
<feature type="domain" description="CNNM transmembrane" evidence="13">
    <location>
        <begin position="1"/>
        <end position="201"/>
    </location>
</feature>
<accession>A0A1I1B1J5</accession>
<keyword evidence="8 10" id="KW-0472">Membrane</keyword>